<dbReference type="PANTHER" id="PTHR46910">
    <property type="entry name" value="TRANSCRIPTION FACTOR PDR1"/>
    <property type="match status" value="1"/>
</dbReference>
<evidence type="ECO:0000256" key="1">
    <source>
        <dbReference type="ARBA" id="ARBA00004123"/>
    </source>
</evidence>
<feature type="region of interest" description="Disordered" evidence="5">
    <location>
        <begin position="14"/>
        <end position="40"/>
    </location>
</feature>
<organism evidence="6 7">
    <name type="scientific">Cercospora zeae-maydis SCOH1-5</name>
    <dbReference type="NCBI Taxonomy" id="717836"/>
    <lineage>
        <taxon>Eukaryota</taxon>
        <taxon>Fungi</taxon>
        <taxon>Dikarya</taxon>
        <taxon>Ascomycota</taxon>
        <taxon>Pezizomycotina</taxon>
        <taxon>Dothideomycetes</taxon>
        <taxon>Dothideomycetidae</taxon>
        <taxon>Mycosphaerellales</taxon>
        <taxon>Mycosphaerellaceae</taxon>
        <taxon>Cercospora</taxon>
    </lineage>
</organism>
<protein>
    <recommendedName>
        <fullName evidence="8">Transcription factor domain-containing protein</fullName>
    </recommendedName>
</protein>
<dbReference type="GO" id="GO:0003700">
    <property type="term" value="F:DNA-binding transcription factor activity"/>
    <property type="evidence" value="ECO:0007669"/>
    <property type="project" value="InterPro"/>
</dbReference>
<dbReference type="GO" id="GO:0003677">
    <property type="term" value="F:DNA binding"/>
    <property type="evidence" value="ECO:0007669"/>
    <property type="project" value="UniProtKB-KW"/>
</dbReference>
<dbReference type="GO" id="GO:0005634">
    <property type="term" value="C:nucleus"/>
    <property type="evidence" value="ECO:0007669"/>
    <property type="project" value="UniProtKB-SubCell"/>
</dbReference>
<keyword evidence="2" id="KW-0479">Metal-binding</keyword>
<evidence type="ECO:0000256" key="5">
    <source>
        <dbReference type="SAM" id="MobiDB-lite"/>
    </source>
</evidence>
<accession>A0A6A6F5S7</accession>
<keyword evidence="3" id="KW-0238">DNA-binding</keyword>
<feature type="region of interest" description="Disordered" evidence="5">
    <location>
        <begin position="571"/>
        <end position="596"/>
    </location>
</feature>
<reference evidence="6" key="1">
    <citation type="journal article" date="2020" name="Stud. Mycol.">
        <title>101 Dothideomycetes genomes: a test case for predicting lifestyles and emergence of pathogens.</title>
        <authorList>
            <person name="Haridas S."/>
            <person name="Albert R."/>
            <person name="Binder M."/>
            <person name="Bloem J."/>
            <person name="Labutti K."/>
            <person name="Salamov A."/>
            <person name="Andreopoulos B."/>
            <person name="Baker S."/>
            <person name="Barry K."/>
            <person name="Bills G."/>
            <person name="Bluhm B."/>
            <person name="Cannon C."/>
            <person name="Castanera R."/>
            <person name="Culley D."/>
            <person name="Daum C."/>
            <person name="Ezra D."/>
            <person name="Gonzalez J."/>
            <person name="Henrissat B."/>
            <person name="Kuo A."/>
            <person name="Liang C."/>
            <person name="Lipzen A."/>
            <person name="Lutzoni F."/>
            <person name="Magnuson J."/>
            <person name="Mondo S."/>
            <person name="Nolan M."/>
            <person name="Ohm R."/>
            <person name="Pangilinan J."/>
            <person name="Park H.-J."/>
            <person name="Ramirez L."/>
            <person name="Alfaro M."/>
            <person name="Sun H."/>
            <person name="Tritt A."/>
            <person name="Yoshinaga Y."/>
            <person name="Zwiers L.-H."/>
            <person name="Turgeon B."/>
            <person name="Goodwin S."/>
            <person name="Spatafora J."/>
            <person name="Crous P."/>
            <person name="Grigoriev I."/>
        </authorList>
    </citation>
    <scope>NUCLEOTIDE SEQUENCE</scope>
    <source>
        <strain evidence="6">SCOH1-5</strain>
    </source>
</reference>
<dbReference type="OrthoDB" id="3945542at2759"/>
<dbReference type="InterPro" id="IPR050987">
    <property type="entry name" value="AtrR-like"/>
</dbReference>
<keyword evidence="4" id="KW-0539">Nucleus</keyword>
<comment type="subcellular location">
    <subcellularLocation>
        <location evidence="1">Nucleus</location>
    </subcellularLocation>
</comment>
<evidence type="ECO:0008006" key="8">
    <source>
        <dbReference type="Google" id="ProtNLM"/>
    </source>
</evidence>
<dbReference type="PANTHER" id="PTHR46910:SF3">
    <property type="entry name" value="HALOTOLERANCE PROTEIN 9-RELATED"/>
    <property type="match status" value="1"/>
</dbReference>
<dbReference type="GO" id="GO:0046872">
    <property type="term" value="F:metal ion binding"/>
    <property type="evidence" value="ECO:0007669"/>
    <property type="project" value="UniProtKB-KW"/>
</dbReference>
<evidence type="ECO:0000313" key="7">
    <source>
        <dbReference type="Proteomes" id="UP000799539"/>
    </source>
</evidence>
<dbReference type="CDD" id="cd12148">
    <property type="entry name" value="fungal_TF_MHR"/>
    <property type="match status" value="1"/>
</dbReference>
<dbReference type="AlphaFoldDB" id="A0A6A6F5S7"/>
<evidence type="ECO:0000256" key="2">
    <source>
        <dbReference type="ARBA" id="ARBA00022723"/>
    </source>
</evidence>
<proteinExistence type="predicted"/>
<evidence type="ECO:0000313" key="6">
    <source>
        <dbReference type="EMBL" id="KAF2208664.1"/>
    </source>
</evidence>
<dbReference type="EMBL" id="ML992692">
    <property type="protein sequence ID" value="KAF2208664.1"/>
    <property type="molecule type" value="Genomic_DNA"/>
</dbReference>
<evidence type="ECO:0000256" key="3">
    <source>
        <dbReference type="ARBA" id="ARBA00023125"/>
    </source>
</evidence>
<gene>
    <name evidence="6" type="ORF">CERZMDRAFT_107379</name>
</gene>
<evidence type="ECO:0000256" key="4">
    <source>
        <dbReference type="ARBA" id="ARBA00023242"/>
    </source>
</evidence>
<keyword evidence="7" id="KW-1185">Reference proteome</keyword>
<name>A0A6A6F5S7_9PEZI</name>
<dbReference type="Proteomes" id="UP000799539">
    <property type="component" value="Unassembled WGS sequence"/>
</dbReference>
<feature type="compositionally biased region" description="Polar residues" evidence="5">
    <location>
        <begin position="16"/>
        <end position="28"/>
    </location>
</feature>
<sequence length="638" mass="71312">MRLSVMQASIDALSQGDASPVSNDLTMHSSEDSESSLLTTREEEIDTFDLRPQAGNSVSLSSQLMSLGEIVGAGSLSPPCPPSYDKLRPAGSVLAVQLPNFEFLQDLTGVFFRDMNVLIPMMNQGEAVPRITRTLRSLGYNERTGMINCCTSSSHIVFLGTILNILAIADTDTPGFQSQIQRSGWNWFQQGQRLSRYFAAMKPGDIDGVCFYTLGAVYLLRLELLSHASHYVMQAWNAAAITGMNNQSSWPPSGHSTNSSRQKLWWALYYVDAHIARRRGRPYLIRDIEVVVSEFLPRLSLGENHAQAAIPVHEYLLSLENTNIRDMEYYQTSLNFGRLWRQIWDTLFSARLGRSADAHDVEILDARILFLERITPSRLRLEEHEDWFQQTLEASEVLARRRLFCQLQLNLFRMIIRQNPIRKTKAKPHDGRICAALGRKNVSMCAAYMAAYPDSLRSAANVLTAHIGETLYHFTYALCDANPQLDASAVIDSFTDGYGLLKKLARDFHGPRKALNAITTSYCALKRTVLSSTLGRLVDFIRKEHEAAINAAANGDTMTAQQQDGISDVSLHLPHVSKPPSTDKTNDAPGTGAGLDQDFGSEELGFQWPVMSDIDLNILQDFEWPELEISLANEDVQR</sequence>